<evidence type="ECO:0000313" key="4">
    <source>
        <dbReference type="Proteomes" id="UP001158576"/>
    </source>
</evidence>
<evidence type="ECO:0000256" key="1">
    <source>
        <dbReference type="SAM" id="Coils"/>
    </source>
</evidence>
<keyword evidence="1" id="KW-0175">Coiled coil</keyword>
<dbReference type="EMBL" id="OU015567">
    <property type="protein sequence ID" value="CAG5112559.1"/>
    <property type="molecule type" value="Genomic_DNA"/>
</dbReference>
<accession>A0ABN7T7V0</accession>
<reference evidence="3 4" key="1">
    <citation type="submission" date="2021-04" db="EMBL/GenBank/DDBJ databases">
        <authorList>
            <person name="Bliznina A."/>
        </authorList>
    </citation>
    <scope>NUCLEOTIDE SEQUENCE [LARGE SCALE GENOMIC DNA]</scope>
</reference>
<protein>
    <submittedName>
        <fullName evidence="3">Oidioi.mRNA.OKI2018_I69.chr2.g6758.t1.cds</fullName>
    </submittedName>
</protein>
<organism evidence="3 4">
    <name type="scientific">Oikopleura dioica</name>
    <name type="common">Tunicate</name>
    <dbReference type="NCBI Taxonomy" id="34765"/>
    <lineage>
        <taxon>Eukaryota</taxon>
        <taxon>Metazoa</taxon>
        <taxon>Chordata</taxon>
        <taxon>Tunicata</taxon>
        <taxon>Appendicularia</taxon>
        <taxon>Copelata</taxon>
        <taxon>Oikopleuridae</taxon>
        <taxon>Oikopleura</taxon>
    </lineage>
</organism>
<sequence length="600" mass="70166">MESKRFRERAQHNGCRNRDVFFKRVTKEDAVRLSDGYTTGGGFTSVDEEYAQIRRPRRAHSHSPRKSRRVAPSPSSRQKYEQRPMSPLARPTRSPPKRRLYESQWPTDFARVVLTRLFLLIDIVENLNRRIRILSEHPSKITARLSIMRRFCGDNDDLDPMERHRYQFYEWKKPVKLDCCEGHFCEKCFLEVKEKQLSTCPLCRATNFSGKPSRLMTTLLDSIHLKCPAPECSERIVHSEFDSHKSICPFLNKKKCPSCSIEMKADEHERHVGCNDHLYAQVQKLKTRVQELEKTTKTQTTKIENQRESVAIFQRKYNEATEKSKKKDADIKRLNKKIESISIAKAKEINLLKEKLGIREDGIQSLTKELADKESSPRDQRLIRNLQAEIQELKKTNDNQETCAKVQLKEYENSNAKLREEIKRLKEQLEECSRAAKYKETNAKQKQSAVEDKLRKEIKDLKQSYSLLKASQNQISALCSSKTKKIENLEKFAKSMQEVHGDETKKLQSKFEAKQQEKIELENNHSAAKAQMSADISIKTHQLNKLNSEFDKQALEIQELRKRLQEQKKENETLAGLYESERKAREKRETSGFLLDFIWE</sequence>
<feature type="region of interest" description="Disordered" evidence="2">
    <location>
        <begin position="33"/>
        <end position="99"/>
    </location>
</feature>
<feature type="coiled-coil region" evidence="1">
    <location>
        <begin position="383"/>
        <end position="471"/>
    </location>
</feature>
<dbReference type="InterPro" id="IPR013083">
    <property type="entry name" value="Znf_RING/FYVE/PHD"/>
</dbReference>
<dbReference type="Proteomes" id="UP001158576">
    <property type="component" value="Chromosome 2"/>
</dbReference>
<evidence type="ECO:0000313" key="3">
    <source>
        <dbReference type="EMBL" id="CAG5112559.1"/>
    </source>
</evidence>
<keyword evidence="4" id="KW-1185">Reference proteome</keyword>
<proteinExistence type="predicted"/>
<name>A0ABN7T7V0_OIKDI</name>
<dbReference type="Gene3D" id="3.30.40.10">
    <property type="entry name" value="Zinc/RING finger domain, C3HC4 (zinc finger)"/>
    <property type="match status" value="1"/>
</dbReference>
<feature type="coiled-coil region" evidence="1">
    <location>
        <begin position="275"/>
        <end position="337"/>
    </location>
</feature>
<evidence type="ECO:0000256" key="2">
    <source>
        <dbReference type="SAM" id="MobiDB-lite"/>
    </source>
</evidence>
<gene>
    <name evidence="3" type="ORF">OKIOD_LOCUS15523</name>
</gene>
<feature type="compositionally biased region" description="Basic residues" evidence="2">
    <location>
        <begin position="54"/>
        <end position="69"/>
    </location>
</feature>
<feature type="coiled-coil region" evidence="1">
    <location>
        <begin position="504"/>
        <end position="577"/>
    </location>
</feature>